<keyword evidence="1" id="KW-0863">Zinc-finger</keyword>
<accession>A0ABT3KZE9</accession>
<keyword evidence="1" id="KW-0862">Zinc</keyword>
<evidence type="ECO:0000259" key="2">
    <source>
        <dbReference type="PROSITE" id="PS50966"/>
    </source>
</evidence>
<proteinExistence type="predicted"/>
<keyword evidence="1" id="KW-0479">Metal-binding</keyword>
<organism evidence="3 4">
    <name type="scientific">Verminephrobacter aporrectodeae subsp. tuberculatae</name>
    <dbReference type="NCBI Taxonomy" id="1110392"/>
    <lineage>
        <taxon>Bacteria</taxon>
        <taxon>Pseudomonadati</taxon>
        <taxon>Pseudomonadota</taxon>
        <taxon>Betaproteobacteria</taxon>
        <taxon>Burkholderiales</taxon>
        <taxon>Comamonadaceae</taxon>
        <taxon>Verminephrobacter</taxon>
    </lineage>
</organism>
<name>A0ABT3KZE9_9BURK</name>
<evidence type="ECO:0000313" key="4">
    <source>
        <dbReference type="Proteomes" id="UP001208935"/>
    </source>
</evidence>
<dbReference type="InterPro" id="IPR007527">
    <property type="entry name" value="Znf_SWIM"/>
</dbReference>
<protein>
    <submittedName>
        <fullName evidence="3">SWIM zinc finger family protein</fullName>
    </submittedName>
</protein>
<gene>
    <name evidence="3" type="ORF">D5039_20035</name>
</gene>
<comment type="caution">
    <text evidence="3">The sequence shown here is derived from an EMBL/GenBank/DDBJ whole genome shotgun (WGS) entry which is preliminary data.</text>
</comment>
<dbReference type="PROSITE" id="PS50966">
    <property type="entry name" value="ZF_SWIM"/>
    <property type="match status" value="1"/>
</dbReference>
<evidence type="ECO:0000313" key="3">
    <source>
        <dbReference type="EMBL" id="MCW5323347.1"/>
    </source>
</evidence>
<keyword evidence="4" id="KW-1185">Reference proteome</keyword>
<sequence length="495" mass="53367">MGSARGSGSYAHGISFAQARAPSAGMALAPPFPENSRKNLRPMQLTAQSVLSLAPDEASAKAAKGLLAPGKWGSSLGSSERAVWGACQGSGAKPYQTQVDVTGAAPTFKCSCPSRKFPCKHGLALMLLRADCANLFASVQEPQWVCDWLDSRKERAQRKQDRTDAIALDPQAAAAAQTALAKREGERWKRIEAGADDLERFLMDRIAQGLATLERGNLEAWNQLAARMVDAQAPGLGELLCRAAAAVGVGPQWPAAVLALMGRMQLCIDALRHREDLPGHLVCDLQAALGWAADSDAALAQGERVEDTWLVVGCVVQERAQRLSERRVWLYGTRSGRRALVLDFSHNGRGFETHWPLGCGVRTTLAFYPGASPLRALPCAAVEAAQTPAWPHLPSSGEWQLAANQLAANPFAPLSLLLLPKVAAARHEDRWWLHMLDGDPGRAVPLETRTDWAWDLLALTHGLPAQLAGEWDGQVLRPSCARSPEGFLTFADRIA</sequence>
<evidence type="ECO:0000256" key="1">
    <source>
        <dbReference type="PROSITE-ProRule" id="PRU00325"/>
    </source>
</evidence>
<dbReference type="Proteomes" id="UP001208935">
    <property type="component" value="Unassembled WGS sequence"/>
</dbReference>
<dbReference type="Pfam" id="PF04434">
    <property type="entry name" value="SWIM"/>
    <property type="match status" value="1"/>
</dbReference>
<reference evidence="4" key="1">
    <citation type="submission" date="2023-07" db="EMBL/GenBank/DDBJ databases">
        <title>Verminephrobacter genomes.</title>
        <authorList>
            <person name="Lund M.B."/>
        </authorList>
    </citation>
    <scope>NUCLEOTIDE SEQUENCE [LARGE SCALE GENOMIC DNA]</scope>
    <source>
        <strain evidence="4">AtM5-05</strain>
    </source>
</reference>
<dbReference type="EMBL" id="QZCW01000004">
    <property type="protein sequence ID" value="MCW5323347.1"/>
    <property type="molecule type" value="Genomic_DNA"/>
</dbReference>
<feature type="domain" description="SWIM-type" evidence="2">
    <location>
        <begin position="95"/>
        <end position="130"/>
    </location>
</feature>